<evidence type="ECO:0000313" key="2">
    <source>
        <dbReference type="Proteomes" id="UP000016842"/>
    </source>
</evidence>
<name>U4VBR4_9HYPH</name>
<gene>
    <name evidence="1" type="ORF">Q644_11190</name>
</gene>
<reference evidence="1 2" key="1">
    <citation type="journal article" date="2014" name="FEMS Microbiol. Lett.">
        <title>Genome sequencing analysis reveals virulence-related gene content of Ochrobactrum intermedium strain 229E, a urease-positive strain isolated from the human gastric niche.</title>
        <authorList>
            <person name="Kulkarni G.J."/>
            <person name="Shetty S."/>
            <person name="Dharne M.S."/>
            <person name="Shouche Y.S."/>
        </authorList>
    </citation>
    <scope>NUCLEOTIDE SEQUENCE [LARGE SCALE GENOMIC DNA]</scope>
    <source>
        <strain evidence="1 2">229E</strain>
    </source>
</reference>
<protein>
    <submittedName>
        <fullName evidence="1">Uncharacterized protein</fullName>
    </submittedName>
</protein>
<proteinExistence type="predicted"/>
<organism evidence="1 2">
    <name type="scientific">Brucella intermedia 229E</name>
    <dbReference type="NCBI Taxonomy" id="1337887"/>
    <lineage>
        <taxon>Bacteria</taxon>
        <taxon>Pseudomonadati</taxon>
        <taxon>Pseudomonadota</taxon>
        <taxon>Alphaproteobacteria</taxon>
        <taxon>Hyphomicrobiales</taxon>
        <taxon>Brucellaceae</taxon>
        <taxon>Brucella/Ochrobactrum group</taxon>
        <taxon>Brucella</taxon>
    </lineage>
</organism>
<dbReference type="AlphaFoldDB" id="U4VBR4"/>
<accession>U4VBR4</accession>
<dbReference type="PATRIC" id="fig|1337887.3.peg.400"/>
<dbReference type="Proteomes" id="UP000016842">
    <property type="component" value="Unassembled WGS sequence"/>
</dbReference>
<dbReference type="EMBL" id="ASXJ01000016">
    <property type="protein sequence ID" value="ERM03415.1"/>
    <property type="molecule type" value="Genomic_DNA"/>
</dbReference>
<comment type="caution">
    <text evidence="1">The sequence shown here is derived from an EMBL/GenBank/DDBJ whole genome shotgun (WGS) entry which is preliminary data.</text>
</comment>
<sequence length="57" mass="6560">MPAGVRPIERMRSHMFALQLNLLFQGMSSSQNRFPLLGDMLTVAFDRFAAIRMTKCR</sequence>
<evidence type="ECO:0000313" key="1">
    <source>
        <dbReference type="EMBL" id="ERM03415.1"/>
    </source>
</evidence>